<keyword evidence="2" id="KW-0732">Signal</keyword>
<dbReference type="Proteomes" id="UP001307849">
    <property type="component" value="Unassembled WGS sequence"/>
</dbReference>
<feature type="chain" id="PRO_5042851888" description="Beta-lactamase-related domain-containing protein" evidence="2">
    <location>
        <begin position="23"/>
        <end position="605"/>
    </location>
</feature>
<dbReference type="InterPro" id="IPR012338">
    <property type="entry name" value="Beta-lactam/transpept-like"/>
</dbReference>
<protein>
    <recommendedName>
        <fullName evidence="7">Beta-lactamase-related domain-containing protein</fullName>
    </recommendedName>
</protein>
<evidence type="ECO:0000259" key="3">
    <source>
        <dbReference type="Pfam" id="PF00144"/>
    </source>
</evidence>
<sequence length="605" mass="65343">MILRTFSSTIISILSIVSTSLQTPSPPRCAVEGALLPRPTNLCNHPAFTSASSKLSSYFNAAISGTISAGFNTINTSFAVAFVSLRPSNSNSENKPIYTYTHLSPANKEGTKDINGDSQFLIGSISKLFSDVVLLKSGVDVEDKVTKYLPELGGKESLIRWEDVTLRDLGEHLAGVGPNYGFPEIYDLIPLYQQLGFPLVEKSDFPPCNIAGLNKACTRQQLLDGLTKVHPVTAVGERAVYSSIAFTVISLALENATGKNYTTLLDELVIKPLKLKNTGASPGQTDKAVIPPVDNGWGADYGFTAPGGGLYSSIYDLSTLALSILNKSLLPPSTIRKWLKPTSSTPNLHYSVGLPWEIYRTTNLTPAYPHSIDIYAKDGGAYGYVSRIGIIDQYGVGFVVLTAGDTEAMYPIAEATVATLMPVVEEAARGEAIKYTGLFGGNEGNEGVLANFTIDSGPGIKLESLVRNGSDILEGITKIWESQQVSLGPLSRDFRIYPMEVSISQGKGNRRVIKEDWRIAMELTGGIGSENRSELPSAGAFAKGCNTWQTYDLLHYGGEPIDRIVFWLNGTTREVMGVEVPFLRSGVLKKLAMEDGVVAKMERAN</sequence>
<feature type="domain" description="Beta-lactamase-related" evidence="3">
    <location>
        <begin position="104"/>
        <end position="413"/>
    </location>
</feature>
<dbReference type="SUPFAM" id="SSF56601">
    <property type="entry name" value="beta-lactamase/transpeptidase-like"/>
    <property type="match status" value="1"/>
</dbReference>
<name>A0AAN8PEN9_9PEZI</name>
<gene>
    <name evidence="5" type="ORF">TWF506_009353</name>
</gene>
<dbReference type="Pfam" id="PF26335">
    <property type="entry name" value="ARB_00930_C"/>
    <property type="match status" value="1"/>
</dbReference>
<evidence type="ECO:0000313" key="6">
    <source>
        <dbReference type="Proteomes" id="UP001307849"/>
    </source>
</evidence>
<dbReference type="AlphaFoldDB" id="A0AAN8PEN9"/>
<evidence type="ECO:0000259" key="4">
    <source>
        <dbReference type="Pfam" id="PF26335"/>
    </source>
</evidence>
<evidence type="ECO:0000256" key="1">
    <source>
        <dbReference type="ARBA" id="ARBA00038473"/>
    </source>
</evidence>
<dbReference type="InterPro" id="IPR001466">
    <property type="entry name" value="Beta-lactam-related"/>
</dbReference>
<proteinExistence type="inferred from homology"/>
<reference evidence="5 6" key="1">
    <citation type="submission" date="2019-10" db="EMBL/GenBank/DDBJ databases">
        <authorList>
            <person name="Palmer J.M."/>
        </authorList>
    </citation>
    <scope>NUCLEOTIDE SEQUENCE [LARGE SCALE GENOMIC DNA]</scope>
    <source>
        <strain evidence="5 6">TWF506</strain>
    </source>
</reference>
<keyword evidence="6" id="KW-1185">Reference proteome</keyword>
<evidence type="ECO:0000313" key="5">
    <source>
        <dbReference type="EMBL" id="KAK6513189.1"/>
    </source>
</evidence>
<comment type="similarity">
    <text evidence="1">Belongs to the beta-lactamase family.</text>
</comment>
<accession>A0AAN8PEN9</accession>
<evidence type="ECO:0000256" key="2">
    <source>
        <dbReference type="SAM" id="SignalP"/>
    </source>
</evidence>
<feature type="signal peptide" evidence="2">
    <location>
        <begin position="1"/>
        <end position="22"/>
    </location>
</feature>
<comment type="caution">
    <text evidence="5">The sequence shown here is derived from an EMBL/GenBank/DDBJ whole genome shotgun (WGS) entry which is preliminary data.</text>
</comment>
<dbReference type="Pfam" id="PF00144">
    <property type="entry name" value="Beta-lactamase"/>
    <property type="match status" value="1"/>
</dbReference>
<organism evidence="5 6">
    <name type="scientific">Arthrobotrys conoides</name>
    <dbReference type="NCBI Taxonomy" id="74498"/>
    <lineage>
        <taxon>Eukaryota</taxon>
        <taxon>Fungi</taxon>
        <taxon>Dikarya</taxon>
        <taxon>Ascomycota</taxon>
        <taxon>Pezizomycotina</taxon>
        <taxon>Orbiliomycetes</taxon>
        <taxon>Orbiliales</taxon>
        <taxon>Orbiliaceae</taxon>
        <taxon>Arthrobotrys</taxon>
    </lineage>
</organism>
<dbReference type="PANTHER" id="PTHR22935:SF95">
    <property type="entry name" value="BETA-LACTAMASE-LIKE 1-RELATED"/>
    <property type="match status" value="1"/>
</dbReference>
<evidence type="ECO:0008006" key="7">
    <source>
        <dbReference type="Google" id="ProtNLM"/>
    </source>
</evidence>
<feature type="domain" description="Beta-lactamase-like ARB-00930-like C-terminal" evidence="4">
    <location>
        <begin position="431"/>
        <end position="589"/>
    </location>
</feature>
<dbReference type="InterPro" id="IPR058664">
    <property type="entry name" value="ARB_00930-like_C"/>
</dbReference>
<dbReference type="PANTHER" id="PTHR22935">
    <property type="entry name" value="PENICILLIN-BINDING PROTEIN"/>
    <property type="match status" value="1"/>
</dbReference>
<dbReference type="EMBL" id="JAVHJM010000006">
    <property type="protein sequence ID" value="KAK6513189.1"/>
    <property type="molecule type" value="Genomic_DNA"/>
</dbReference>
<dbReference type="InterPro" id="IPR051478">
    <property type="entry name" value="Beta-lactamase-like_AB/R"/>
</dbReference>
<dbReference type="Gene3D" id="3.40.710.10">
    <property type="entry name" value="DD-peptidase/beta-lactamase superfamily"/>
    <property type="match status" value="1"/>
</dbReference>